<accession>A0A512P808</accession>
<dbReference type="RefSeq" id="WP_146951132.1">
    <property type="nucleotide sequence ID" value="NZ_BAABBJ010000005.1"/>
</dbReference>
<comment type="similarity">
    <text evidence="3">Belongs to the NAD(P)-dependent epimerase/dehydratase family. GDP-mannose 4,6-dehydratase subfamily.</text>
</comment>
<evidence type="ECO:0000259" key="7">
    <source>
        <dbReference type="Pfam" id="PF16363"/>
    </source>
</evidence>
<dbReference type="InterPro" id="IPR016040">
    <property type="entry name" value="NAD(P)-bd_dom"/>
</dbReference>
<dbReference type="PANTHER" id="PTHR43715:SF1">
    <property type="entry name" value="GDP-MANNOSE 4,6 DEHYDRATASE"/>
    <property type="match status" value="1"/>
</dbReference>
<dbReference type="EC" id="4.2.1.47" evidence="4"/>
<dbReference type="Gene3D" id="3.90.25.10">
    <property type="entry name" value="UDP-galactose 4-epimerase, domain 1"/>
    <property type="match status" value="1"/>
</dbReference>
<reference evidence="8 9" key="1">
    <citation type="submission" date="2019-07" db="EMBL/GenBank/DDBJ databases">
        <title>Whole genome shotgun sequence of Cellulomonas soli NBRC 109434.</title>
        <authorList>
            <person name="Hosoyama A."/>
            <person name="Uohara A."/>
            <person name="Ohji S."/>
            <person name="Ichikawa N."/>
        </authorList>
    </citation>
    <scope>NUCLEOTIDE SEQUENCE [LARGE SCALE GENOMIC DNA]</scope>
    <source>
        <strain evidence="8 9">NBRC 109434</strain>
    </source>
</reference>
<dbReference type="CDD" id="cd05260">
    <property type="entry name" value="GDP_MD_SDR_e"/>
    <property type="match status" value="1"/>
</dbReference>
<dbReference type="Proteomes" id="UP000321798">
    <property type="component" value="Unassembled WGS sequence"/>
</dbReference>
<keyword evidence="9" id="KW-1185">Reference proteome</keyword>
<evidence type="ECO:0000256" key="2">
    <source>
        <dbReference type="ARBA" id="ARBA00001937"/>
    </source>
</evidence>
<evidence type="ECO:0000256" key="6">
    <source>
        <dbReference type="ARBA" id="ARBA00059383"/>
    </source>
</evidence>
<comment type="cofactor">
    <cofactor evidence="2">
        <name>NADP(+)</name>
        <dbReference type="ChEBI" id="CHEBI:58349"/>
    </cofactor>
</comment>
<evidence type="ECO:0000256" key="3">
    <source>
        <dbReference type="ARBA" id="ARBA00009263"/>
    </source>
</evidence>
<proteinExistence type="inferred from homology"/>
<dbReference type="Gene3D" id="3.40.50.720">
    <property type="entry name" value="NAD(P)-binding Rossmann-like Domain"/>
    <property type="match status" value="1"/>
</dbReference>
<dbReference type="Pfam" id="PF16363">
    <property type="entry name" value="GDP_Man_Dehyd"/>
    <property type="match status" value="1"/>
</dbReference>
<organism evidence="8 9">
    <name type="scientific">Cellulomonas soli</name>
    <dbReference type="NCBI Taxonomy" id="931535"/>
    <lineage>
        <taxon>Bacteria</taxon>
        <taxon>Bacillati</taxon>
        <taxon>Actinomycetota</taxon>
        <taxon>Actinomycetes</taxon>
        <taxon>Micrococcales</taxon>
        <taxon>Cellulomonadaceae</taxon>
        <taxon>Cellulomonas</taxon>
    </lineage>
</organism>
<dbReference type="OrthoDB" id="9779041at2"/>
<evidence type="ECO:0000256" key="5">
    <source>
        <dbReference type="ARBA" id="ARBA00023239"/>
    </source>
</evidence>
<evidence type="ECO:0000313" key="8">
    <source>
        <dbReference type="EMBL" id="GEP67334.1"/>
    </source>
</evidence>
<dbReference type="InterPro" id="IPR006368">
    <property type="entry name" value="GDP_Man_deHydtase"/>
</dbReference>
<dbReference type="EMBL" id="BKAL01000001">
    <property type="protein sequence ID" value="GEP67334.1"/>
    <property type="molecule type" value="Genomic_DNA"/>
</dbReference>
<comment type="catalytic activity">
    <reaction evidence="1">
        <text>GDP-alpha-D-mannose = GDP-4-dehydro-alpha-D-rhamnose + H2O</text>
        <dbReference type="Rhea" id="RHEA:23820"/>
        <dbReference type="ChEBI" id="CHEBI:15377"/>
        <dbReference type="ChEBI" id="CHEBI:57527"/>
        <dbReference type="ChEBI" id="CHEBI:57964"/>
        <dbReference type="EC" id="4.2.1.47"/>
    </reaction>
</comment>
<name>A0A512P808_9CELL</name>
<dbReference type="InterPro" id="IPR036291">
    <property type="entry name" value="NAD(P)-bd_dom_sf"/>
</dbReference>
<keyword evidence="5" id="KW-0456">Lyase</keyword>
<dbReference type="PANTHER" id="PTHR43715">
    <property type="entry name" value="GDP-MANNOSE 4,6-DEHYDRATASE"/>
    <property type="match status" value="1"/>
</dbReference>
<evidence type="ECO:0000313" key="9">
    <source>
        <dbReference type="Proteomes" id="UP000321798"/>
    </source>
</evidence>
<dbReference type="SUPFAM" id="SSF51735">
    <property type="entry name" value="NAD(P)-binding Rossmann-fold domains"/>
    <property type="match status" value="1"/>
</dbReference>
<dbReference type="GO" id="GO:0042351">
    <property type="term" value="P:'de novo' GDP-L-fucose biosynthetic process"/>
    <property type="evidence" value="ECO:0007669"/>
    <property type="project" value="TreeGrafter"/>
</dbReference>
<comment type="caution">
    <text evidence="8">The sequence shown here is derived from an EMBL/GenBank/DDBJ whole genome shotgun (WGS) entry which is preliminary data.</text>
</comment>
<dbReference type="GO" id="GO:0008446">
    <property type="term" value="F:GDP-mannose 4,6-dehydratase activity"/>
    <property type="evidence" value="ECO:0007669"/>
    <property type="project" value="UniProtKB-EC"/>
</dbReference>
<dbReference type="AlphaFoldDB" id="A0A512P808"/>
<feature type="domain" description="NAD(P)-binding" evidence="7">
    <location>
        <begin position="5"/>
        <end position="312"/>
    </location>
</feature>
<dbReference type="FunFam" id="3.40.50.720:FF:000924">
    <property type="entry name" value="GDP-mannose 4,6 dehydratase"/>
    <property type="match status" value="1"/>
</dbReference>
<evidence type="ECO:0000256" key="1">
    <source>
        <dbReference type="ARBA" id="ARBA00000188"/>
    </source>
</evidence>
<evidence type="ECO:0000256" key="4">
    <source>
        <dbReference type="ARBA" id="ARBA00011989"/>
    </source>
</evidence>
<protein>
    <recommendedName>
        <fullName evidence="4">GDP-mannose 4,6-dehydratase</fullName>
        <ecNumber evidence="4">4.2.1.47</ecNumber>
    </recommendedName>
</protein>
<sequence length="324" mass="34659">MTRVFITGVAGQDGSLLAERLAAEGASVHGLVRTADDAVEAASRLPAGVALHVGDLLDTATVEALIAEVAPAEVYNLAGVSSVAQSWVDPVSTGLVSGVGAVAVFEAAWRLQERTGNPVRVLQASSAEIFGQAVVSPQDEQTPLRPGSPYGAAKAYAHHMASIYRERGLPVSACVLYNHESPSRPTAFVTRKITSTVARIAHEGRGSLTLGRTDVRRDWGWAADYVDAMVRAVRHETADDYVVATGEVHTVAEFVEVAMRHAGIDDWEAHVRVDEKLVRPADAAEQVGDPGKARRVLGWTPTVDFHGIVARMVDHDLELLRSRP</sequence>
<comment type="function">
    <text evidence="6">Catalyzes the conversion of GDP-D-mannose to GDP-4-dehydro-6-deoxy-D-mannose.</text>
</comment>
<gene>
    <name evidence="8" type="primary">gmd_1</name>
    <name evidence="8" type="ORF">CSO01_00490</name>
</gene>